<reference evidence="2 3" key="1">
    <citation type="submission" date="2018-04" db="EMBL/GenBank/DDBJ databases">
        <title>Novel actinobacteria from marine sediment.</title>
        <authorList>
            <person name="Ng Z.Y."/>
            <person name="Tan G.Y.A."/>
        </authorList>
    </citation>
    <scope>NUCLEOTIDE SEQUENCE [LARGE SCALE GENOMIC DNA]</scope>
    <source>
        <strain evidence="2 3">TPS81</strain>
    </source>
</reference>
<dbReference type="Gene3D" id="1.10.10.10">
    <property type="entry name" value="Winged helix-like DNA-binding domain superfamily/Winged helix DNA-binding domain"/>
    <property type="match status" value="1"/>
</dbReference>
<dbReference type="EMBL" id="QEIN01000065">
    <property type="protein sequence ID" value="RCV59237.1"/>
    <property type="molecule type" value="Genomic_DNA"/>
</dbReference>
<dbReference type="PANTHER" id="PTHR33164:SF43">
    <property type="entry name" value="HTH-TYPE TRANSCRIPTIONAL REPRESSOR YETL"/>
    <property type="match status" value="1"/>
</dbReference>
<dbReference type="InterPro" id="IPR036390">
    <property type="entry name" value="WH_DNA-bd_sf"/>
</dbReference>
<dbReference type="InterPro" id="IPR039422">
    <property type="entry name" value="MarR/SlyA-like"/>
</dbReference>
<accession>A0A368T6B2</accession>
<proteinExistence type="predicted"/>
<protein>
    <submittedName>
        <fullName evidence="2">MarR family transcriptional regulator</fullName>
    </submittedName>
</protein>
<evidence type="ECO:0000313" key="2">
    <source>
        <dbReference type="EMBL" id="RCV59237.1"/>
    </source>
</evidence>
<dbReference type="Pfam" id="PF12802">
    <property type="entry name" value="MarR_2"/>
    <property type="match status" value="1"/>
</dbReference>
<organism evidence="2 3">
    <name type="scientific">Marinitenerispora sediminis</name>
    <dbReference type="NCBI Taxonomy" id="1931232"/>
    <lineage>
        <taxon>Bacteria</taxon>
        <taxon>Bacillati</taxon>
        <taxon>Actinomycetota</taxon>
        <taxon>Actinomycetes</taxon>
        <taxon>Streptosporangiales</taxon>
        <taxon>Nocardiopsidaceae</taxon>
        <taxon>Marinitenerispora</taxon>
    </lineage>
</organism>
<dbReference type="SUPFAM" id="SSF46785">
    <property type="entry name" value="Winged helix' DNA-binding domain"/>
    <property type="match status" value="1"/>
</dbReference>
<keyword evidence="3" id="KW-1185">Reference proteome</keyword>
<dbReference type="Proteomes" id="UP000253318">
    <property type="component" value="Unassembled WGS sequence"/>
</dbReference>
<evidence type="ECO:0000313" key="3">
    <source>
        <dbReference type="Proteomes" id="UP000253318"/>
    </source>
</evidence>
<dbReference type="GO" id="GO:0003700">
    <property type="term" value="F:DNA-binding transcription factor activity"/>
    <property type="evidence" value="ECO:0007669"/>
    <property type="project" value="InterPro"/>
</dbReference>
<evidence type="ECO:0000259" key="1">
    <source>
        <dbReference type="PROSITE" id="PS50995"/>
    </source>
</evidence>
<dbReference type="PROSITE" id="PS50995">
    <property type="entry name" value="HTH_MARR_2"/>
    <property type="match status" value="1"/>
</dbReference>
<name>A0A368T6B2_9ACTN</name>
<dbReference type="InterPro" id="IPR036388">
    <property type="entry name" value="WH-like_DNA-bd_sf"/>
</dbReference>
<dbReference type="RefSeq" id="WP_114400399.1">
    <property type="nucleotide sequence ID" value="NZ_QEIM01000216.1"/>
</dbReference>
<dbReference type="InterPro" id="IPR000835">
    <property type="entry name" value="HTH_MarR-typ"/>
</dbReference>
<dbReference type="GO" id="GO:0006950">
    <property type="term" value="P:response to stress"/>
    <property type="evidence" value="ECO:0007669"/>
    <property type="project" value="TreeGrafter"/>
</dbReference>
<dbReference type="AlphaFoldDB" id="A0A368T6B2"/>
<dbReference type="OrthoDB" id="3177763at2"/>
<feature type="domain" description="HTH marR-type" evidence="1">
    <location>
        <begin position="12"/>
        <end position="144"/>
    </location>
</feature>
<gene>
    <name evidence="2" type="ORF">DEF24_10405</name>
</gene>
<dbReference type="SMART" id="SM00347">
    <property type="entry name" value="HTH_MARR"/>
    <property type="match status" value="1"/>
</dbReference>
<dbReference type="PANTHER" id="PTHR33164">
    <property type="entry name" value="TRANSCRIPTIONAL REGULATOR, MARR FAMILY"/>
    <property type="match status" value="1"/>
</dbReference>
<sequence length="150" mass="16052">MGPEERIAAAVETRLGTFVKRAEQALMAEKADALRPFGLSVPQYAVMYALSVAPGCSGAQLARVCYVTPQSMASLLSTLESKKLIERRPSDVHAQVMVTKLTRSGHALLRKADAAALAVEARLSAAFTAEEEGRLRELLQRATDALPADG</sequence>
<comment type="caution">
    <text evidence="2">The sequence shown here is derived from an EMBL/GenBank/DDBJ whole genome shotgun (WGS) entry which is preliminary data.</text>
</comment>